<evidence type="ECO:0000259" key="3">
    <source>
        <dbReference type="Pfam" id="PF03807"/>
    </source>
</evidence>
<dbReference type="PANTHER" id="PTHR11645">
    <property type="entry name" value="PYRROLINE-5-CARBOXYLATE REDUCTASE"/>
    <property type="match status" value="1"/>
</dbReference>
<evidence type="ECO:0000256" key="2">
    <source>
        <dbReference type="ARBA" id="ARBA00023002"/>
    </source>
</evidence>
<dbReference type="Proteomes" id="UP001479436">
    <property type="component" value="Unassembled WGS sequence"/>
</dbReference>
<comment type="similarity">
    <text evidence="1">Belongs to the pyrroline-5-carboxylate reductase family.</text>
</comment>
<dbReference type="InterPro" id="IPR028939">
    <property type="entry name" value="P5C_Rdtase_cat_N"/>
</dbReference>
<dbReference type="Pfam" id="PF03807">
    <property type="entry name" value="F420_oxidored"/>
    <property type="match status" value="1"/>
</dbReference>
<accession>A0ABR2VJS0</accession>
<protein>
    <recommendedName>
        <fullName evidence="3">Pyrroline-5-carboxylate reductase catalytic N-terminal domain-containing protein</fullName>
    </recommendedName>
</protein>
<organism evidence="4 5">
    <name type="scientific">Basidiobolus ranarum</name>
    <dbReference type="NCBI Taxonomy" id="34480"/>
    <lineage>
        <taxon>Eukaryota</taxon>
        <taxon>Fungi</taxon>
        <taxon>Fungi incertae sedis</taxon>
        <taxon>Zoopagomycota</taxon>
        <taxon>Entomophthoromycotina</taxon>
        <taxon>Basidiobolomycetes</taxon>
        <taxon>Basidiobolales</taxon>
        <taxon>Basidiobolaceae</taxon>
        <taxon>Basidiobolus</taxon>
    </lineage>
</organism>
<reference evidence="4 5" key="1">
    <citation type="submission" date="2023-04" db="EMBL/GenBank/DDBJ databases">
        <title>Genome of Basidiobolus ranarum AG-B5.</title>
        <authorList>
            <person name="Stajich J.E."/>
            <person name="Carter-House D."/>
            <person name="Gryganskyi A."/>
        </authorList>
    </citation>
    <scope>NUCLEOTIDE SEQUENCE [LARGE SCALE GENOMIC DNA]</scope>
    <source>
        <strain evidence="4 5">AG-B5</strain>
    </source>
</reference>
<proteinExistence type="inferred from homology"/>
<feature type="non-terminal residue" evidence="4">
    <location>
        <position position="131"/>
    </location>
</feature>
<dbReference type="SUPFAM" id="SSF51735">
    <property type="entry name" value="NAD(P)-binding Rossmann-fold domains"/>
    <property type="match status" value="1"/>
</dbReference>
<dbReference type="PANTHER" id="PTHR11645:SF0">
    <property type="entry name" value="PYRROLINE-5-CARBOXYLATE REDUCTASE 3"/>
    <property type="match status" value="1"/>
</dbReference>
<dbReference type="Gene3D" id="3.40.50.720">
    <property type="entry name" value="NAD(P)-binding Rossmann-like Domain"/>
    <property type="match status" value="1"/>
</dbReference>
<sequence>MTSRICQRISFIGGGNMAEAIIGGLIANKYTPQCVTVFDPSVERQTELRQKYGVTIAADGNSAIYGDEENGDHSADIVVLAVKPQVLKQVAFGISKAVRTVQPLVVSIAAGIRTQSMERWLLSGSEDGHQS</sequence>
<comment type="caution">
    <text evidence="4">The sequence shown here is derived from an EMBL/GenBank/DDBJ whole genome shotgun (WGS) entry which is preliminary data.</text>
</comment>
<feature type="domain" description="Pyrroline-5-carboxylate reductase catalytic N-terminal" evidence="3">
    <location>
        <begin position="8"/>
        <end position="111"/>
    </location>
</feature>
<evidence type="ECO:0000256" key="1">
    <source>
        <dbReference type="ARBA" id="ARBA00005525"/>
    </source>
</evidence>
<evidence type="ECO:0000313" key="4">
    <source>
        <dbReference type="EMBL" id="KAK9663364.1"/>
    </source>
</evidence>
<keyword evidence="2" id="KW-0560">Oxidoreductase</keyword>
<evidence type="ECO:0000313" key="5">
    <source>
        <dbReference type="Proteomes" id="UP001479436"/>
    </source>
</evidence>
<dbReference type="InterPro" id="IPR036291">
    <property type="entry name" value="NAD(P)-bd_dom_sf"/>
</dbReference>
<dbReference type="EMBL" id="JASJQH010011943">
    <property type="protein sequence ID" value="KAK9663364.1"/>
    <property type="molecule type" value="Genomic_DNA"/>
</dbReference>
<keyword evidence="5" id="KW-1185">Reference proteome</keyword>
<name>A0ABR2VJS0_9FUNG</name>
<gene>
    <name evidence="4" type="ORF">K7432_018113</name>
</gene>